<keyword evidence="7 10" id="KW-0804">Transcription</keyword>
<comment type="subcellular location">
    <subcellularLocation>
        <location evidence="1 10">Nucleus</location>
    </subcellularLocation>
</comment>
<dbReference type="GO" id="GO:0004879">
    <property type="term" value="F:nuclear receptor activity"/>
    <property type="evidence" value="ECO:0007669"/>
    <property type="project" value="TreeGrafter"/>
</dbReference>
<dbReference type="Pfam" id="PF00105">
    <property type="entry name" value="zf-C4"/>
    <property type="match status" value="1"/>
</dbReference>
<keyword evidence="6 10" id="KW-0238">DNA-binding</keyword>
<evidence type="ECO:0000256" key="6">
    <source>
        <dbReference type="ARBA" id="ARBA00023125"/>
    </source>
</evidence>
<dbReference type="EMBL" id="KX373873">
    <property type="protein sequence ID" value="AQN67832.1"/>
    <property type="molecule type" value="Genomic_DNA"/>
</dbReference>
<evidence type="ECO:0000256" key="5">
    <source>
        <dbReference type="ARBA" id="ARBA00023015"/>
    </source>
</evidence>
<dbReference type="SMART" id="SM00430">
    <property type="entry name" value="HOLI"/>
    <property type="match status" value="1"/>
</dbReference>
<dbReference type="FunFam" id="1.10.565.10:FF:000035">
    <property type="entry name" value="Nuclear hormone receptor HR96"/>
    <property type="match status" value="1"/>
</dbReference>
<feature type="domain" description="NR LBD" evidence="12">
    <location>
        <begin position="304"/>
        <end position="548"/>
    </location>
</feature>
<name>A0A1S5UZQ2_LEPDE</name>
<dbReference type="Gene3D" id="3.30.50.10">
    <property type="entry name" value="Erythroid Transcription Factor GATA-1, subunit A"/>
    <property type="match status" value="1"/>
</dbReference>
<dbReference type="InterPro" id="IPR013088">
    <property type="entry name" value="Znf_NHR/GATA"/>
</dbReference>
<dbReference type="AlphaFoldDB" id="A0A1S5UZQ2"/>
<dbReference type="PANTHER" id="PTHR24082">
    <property type="entry name" value="NUCLEAR HORMONE RECEPTOR"/>
    <property type="match status" value="1"/>
</dbReference>
<keyword evidence="8 10" id="KW-0675">Receptor</keyword>
<dbReference type="PROSITE" id="PS51843">
    <property type="entry name" value="NR_LBD"/>
    <property type="match status" value="1"/>
</dbReference>
<dbReference type="CDD" id="cd06966">
    <property type="entry name" value="NR_DBD_CAR"/>
    <property type="match status" value="1"/>
</dbReference>
<dbReference type="GO" id="GO:0005634">
    <property type="term" value="C:nucleus"/>
    <property type="evidence" value="ECO:0007669"/>
    <property type="project" value="UniProtKB-SubCell"/>
</dbReference>
<evidence type="ECO:0000256" key="4">
    <source>
        <dbReference type="ARBA" id="ARBA00022833"/>
    </source>
</evidence>
<dbReference type="Gene3D" id="1.10.565.10">
    <property type="entry name" value="Retinoid X Receptor"/>
    <property type="match status" value="1"/>
</dbReference>
<comment type="similarity">
    <text evidence="10">Belongs to the nuclear hormone receptor family.</text>
</comment>
<dbReference type="InterPro" id="IPR000536">
    <property type="entry name" value="Nucl_hrmn_rcpt_lig-bd"/>
</dbReference>
<dbReference type="PRINTS" id="PR00398">
    <property type="entry name" value="STRDHORMONER"/>
</dbReference>
<dbReference type="SMART" id="SM00399">
    <property type="entry name" value="ZnF_C4"/>
    <property type="match status" value="1"/>
</dbReference>
<evidence type="ECO:0000259" key="11">
    <source>
        <dbReference type="PROSITE" id="PS51030"/>
    </source>
</evidence>
<dbReference type="CDD" id="cd06929">
    <property type="entry name" value="NR_LBD_F1"/>
    <property type="match status" value="1"/>
</dbReference>
<evidence type="ECO:0000313" key="13">
    <source>
        <dbReference type="EMBL" id="AQN67832.1"/>
    </source>
</evidence>
<dbReference type="InterPro" id="IPR035500">
    <property type="entry name" value="NHR-like_dom_sf"/>
</dbReference>
<dbReference type="PRINTS" id="PR00047">
    <property type="entry name" value="STROIDFINGER"/>
</dbReference>
<keyword evidence="9 10" id="KW-0539">Nucleus</keyword>
<dbReference type="GO" id="GO:0045944">
    <property type="term" value="P:positive regulation of transcription by RNA polymerase II"/>
    <property type="evidence" value="ECO:0007669"/>
    <property type="project" value="TreeGrafter"/>
</dbReference>
<dbReference type="InterPro" id="IPR001723">
    <property type="entry name" value="Nuclear_hrmn_rcpt"/>
</dbReference>
<dbReference type="OrthoDB" id="6352325at2759"/>
<evidence type="ECO:0000256" key="1">
    <source>
        <dbReference type="ARBA" id="ARBA00004123"/>
    </source>
</evidence>
<keyword evidence="5 10" id="KW-0805">Transcription regulation</keyword>
<dbReference type="FunFam" id="3.30.50.10:FF:000042">
    <property type="entry name" value="Nuclear hormone receptor HR96"/>
    <property type="match status" value="1"/>
</dbReference>
<dbReference type="GO" id="GO:0030154">
    <property type="term" value="P:cell differentiation"/>
    <property type="evidence" value="ECO:0007669"/>
    <property type="project" value="TreeGrafter"/>
</dbReference>
<dbReference type="GO" id="GO:0000122">
    <property type="term" value="P:negative regulation of transcription by RNA polymerase II"/>
    <property type="evidence" value="ECO:0007669"/>
    <property type="project" value="TreeGrafter"/>
</dbReference>
<dbReference type="InterPro" id="IPR050234">
    <property type="entry name" value="Nuclear_hormone_rcpt_NR1"/>
</dbReference>
<feature type="domain" description="Nuclear receptor" evidence="11">
    <location>
        <begin position="8"/>
        <end position="83"/>
    </location>
</feature>
<dbReference type="PROSITE" id="PS51030">
    <property type="entry name" value="NUCLEAR_REC_DBD_2"/>
    <property type="match status" value="1"/>
</dbReference>
<evidence type="ECO:0000256" key="9">
    <source>
        <dbReference type="ARBA" id="ARBA00023242"/>
    </source>
</evidence>
<evidence type="ECO:0000259" key="12">
    <source>
        <dbReference type="PROSITE" id="PS51843"/>
    </source>
</evidence>
<keyword evidence="2 10" id="KW-0479">Metal-binding</keyword>
<evidence type="ECO:0000256" key="7">
    <source>
        <dbReference type="ARBA" id="ARBA00023163"/>
    </source>
</evidence>
<evidence type="ECO:0000256" key="8">
    <source>
        <dbReference type="ARBA" id="ARBA00023170"/>
    </source>
</evidence>
<proteinExistence type="inferred from homology"/>
<organism evidence="13">
    <name type="scientific">Leptinotarsa decemlineata</name>
    <name type="common">Colorado potato beetle</name>
    <name type="synonym">Doryphora decemlineata</name>
    <dbReference type="NCBI Taxonomy" id="7539"/>
    <lineage>
        <taxon>Eukaryota</taxon>
        <taxon>Metazoa</taxon>
        <taxon>Ecdysozoa</taxon>
        <taxon>Arthropoda</taxon>
        <taxon>Hexapoda</taxon>
        <taxon>Insecta</taxon>
        <taxon>Pterygota</taxon>
        <taxon>Neoptera</taxon>
        <taxon>Endopterygota</taxon>
        <taxon>Coleoptera</taxon>
        <taxon>Polyphaga</taxon>
        <taxon>Cucujiformia</taxon>
        <taxon>Chrysomeloidea</taxon>
        <taxon>Chrysomelidae</taxon>
        <taxon>Chrysomelinae</taxon>
        <taxon>Doryphorini</taxon>
        <taxon>Leptinotarsa</taxon>
    </lineage>
</organism>
<reference evidence="13" key="1">
    <citation type="submission" date="2016-06" db="EMBL/GenBank/DDBJ databases">
        <authorList>
            <person name="Kjaerup R.B."/>
            <person name="Dalgaard T.S."/>
            <person name="Juul-Madsen H.R."/>
        </authorList>
    </citation>
    <scope>NUCLEOTIDE SEQUENCE</scope>
</reference>
<evidence type="ECO:0000256" key="2">
    <source>
        <dbReference type="ARBA" id="ARBA00022723"/>
    </source>
</evidence>
<keyword evidence="4 10" id="KW-0862">Zinc</keyword>
<dbReference type="Pfam" id="PF00104">
    <property type="entry name" value="Hormone_recep"/>
    <property type="match status" value="1"/>
</dbReference>
<evidence type="ECO:0000256" key="3">
    <source>
        <dbReference type="ARBA" id="ARBA00022771"/>
    </source>
</evidence>
<dbReference type="GO" id="GO:0000978">
    <property type="term" value="F:RNA polymerase II cis-regulatory region sequence-specific DNA binding"/>
    <property type="evidence" value="ECO:0007669"/>
    <property type="project" value="TreeGrafter"/>
</dbReference>
<dbReference type="SUPFAM" id="SSF57716">
    <property type="entry name" value="Glucocorticoid receptor-like (DNA-binding domain)"/>
    <property type="match status" value="1"/>
</dbReference>
<dbReference type="PROSITE" id="PS00031">
    <property type="entry name" value="NUCLEAR_REC_DBD_1"/>
    <property type="match status" value="1"/>
</dbReference>
<dbReference type="PANTHER" id="PTHR24082:SF283">
    <property type="entry name" value="NUCLEAR HORMONE RECEPTOR HR96"/>
    <property type="match status" value="1"/>
</dbReference>
<dbReference type="SUPFAM" id="SSF48508">
    <property type="entry name" value="Nuclear receptor ligand-binding domain"/>
    <property type="match status" value="1"/>
</dbReference>
<protein>
    <submittedName>
        <fullName evidence="13">Hormone receptor 96</fullName>
    </submittedName>
</protein>
<dbReference type="InterPro" id="IPR001628">
    <property type="entry name" value="Znf_hrmn_rcpt"/>
</dbReference>
<keyword evidence="3 10" id="KW-0863">Zinc-finger</keyword>
<accession>A0A1S5UZQ2</accession>
<dbReference type="GO" id="GO:0008270">
    <property type="term" value="F:zinc ion binding"/>
    <property type="evidence" value="ECO:0007669"/>
    <property type="project" value="UniProtKB-KW"/>
</dbReference>
<sequence length="549" mass="62601">MKMAKSDSKVCGVCGDKALGCNFNAITCESCKAFFRRNALIQKEFKCPFNNQCEMTTVTRRFCQKCRLDKCFAIGMRKDLIMSDQDKVAKRQKIEENKTKKRSIGGFKSGFKKMKKEMVEPDSSSNSICSSEYDFRDTSFSDQSCQVNSHNNVSVINQCFGTSLKNSDEKVLSPNERLVSSSDDVSIRENTVVYSEFTHSRCEEMTIPTNILANDISCNKNISGRDNTFGCFPGIYSDPQKTNLMEEINPKPNPVTKEEINSKRLSSGDSFPIESILYEAIKLEYGALSSLNKNNCSSRNLNDAERAKLHELIVAHKEFLPPVDDELNDLLGNESKLEGDTNLKVETDPTLTDVINLTAICIKRLIKMAKKINAFKNMCQEDQVALLKGGCTEIMLLRSAMNYDSKKRTWQIPHTTEDFNVNVDILKLAKGNIYQEHEHFIKTFLPKWRSDENIILIMCAIILFTPERPKVVHQDVVKLEQNSYFYLLKRYLESIYPGCEAKSSFLKLIQQLRNLHTVSEELVNVYLNVDTAQVEPLLIEIFDMKNSFR</sequence>
<dbReference type="GO" id="GO:0006950">
    <property type="term" value="P:response to stress"/>
    <property type="evidence" value="ECO:0007669"/>
    <property type="project" value="UniProtKB-ARBA"/>
</dbReference>
<evidence type="ECO:0000256" key="10">
    <source>
        <dbReference type="RuleBase" id="RU004334"/>
    </source>
</evidence>